<evidence type="ECO:0000313" key="5">
    <source>
        <dbReference type="Proteomes" id="UP000752171"/>
    </source>
</evidence>
<dbReference type="PROSITE" id="PS50835">
    <property type="entry name" value="IG_LIKE"/>
    <property type="match status" value="1"/>
</dbReference>
<evidence type="ECO:0000259" key="3">
    <source>
        <dbReference type="PROSITE" id="PS50835"/>
    </source>
</evidence>
<evidence type="ECO:0000256" key="1">
    <source>
        <dbReference type="SAM" id="MobiDB-lite"/>
    </source>
</evidence>
<dbReference type="InterPro" id="IPR013783">
    <property type="entry name" value="Ig-like_fold"/>
</dbReference>
<dbReference type="Proteomes" id="UP000752171">
    <property type="component" value="Unassembled WGS sequence"/>
</dbReference>
<keyword evidence="2" id="KW-0472">Membrane</keyword>
<sequence length="224" mass="24468">MYFCGSLDKNVLKFSNGTFLAVQGHPQLNISVIQTPVSASVPSGQRVNLQCSVYPENQSAELRVFWFRSAAGSSSPEIIHTHNFSRSSRQCVYNFSKIITDESDTGTFYCAVATCGRIIVGNGTPVNLKGPADPTVIILGAAVGVCVVVIIAQSIVFYKRRNSEQSSGEFLSLEQDGESAGVNYASVQFKDRKAKAGRVKREQSEDVVYSDVRRHAPANNRSHR</sequence>
<dbReference type="InterPro" id="IPR013106">
    <property type="entry name" value="Ig_V-set"/>
</dbReference>
<accession>A0A8T2LN94</accession>
<keyword evidence="2" id="KW-1133">Transmembrane helix</keyword>
<reference evidence="4 5" key="1">
    <citation type="submission" date="2021-07" db="EMBL/GenBank/DDBJ databases">
        <authorList>
            <person name="Imarazene B."/>
            <person name="Zahm M."/>
            <person name="Klopp C."/>
            <person name="Cabau C."/>
            <person name="Beille S."/>
            <person name="Jouanno E."/>
            <person name="Castinel A."/>
            <person name="Lluch J."/>
            <person name="Gil L."/>
            <person name="Kuchtly C."/>
            <person name="Lopez Roques C."/>
            <person name="Donnadieu C."/>
            <person name="Parrinello H."/>
            <person name="Journot L."/>
            <person name="Du K."/>
            <person name="Schartl M."/>
            <person name="Retaux S."/>
            <person name="Guiguen Y."/>
        </authorList>
    </citation>
    <scope>NUCLEOTIDE SEQUENCE [LARGE SCALE GENOMIC DNA]</scope>
    <source>
        <strain evidence="4">Pach_M1</strain>
        <tissue evidence="4">Testis</tissue>
    </source>
</reference>
<name>A0A8T2LN94_ASTMX</name>
<dbReference type="EMBL" id="JAICCE010000010">
    <property type="protein sequence ID" value="KAG9272307.1"/>
    <property type="molecule type" value="Genomic_DNA"/>
</dbReference>
<gene>
    <name evidence="4" type="ORF">AMEX_G13293</name>
</gene>
<organism evidence="4 5">
    <name type="scientific">Astyanax mexicanus</name>
    <name type="common">Blind cave fish</name>
    <name type="synonym">Astyanax fasciatus mexicanus</name>
    <dbReference type="NCBI Taxonomy" id="7994"/>
    <lineage>
        <taxon>Eukaryota</taxon>
        <taxon>Metazoa</taxon>
        <taxon>Chordata</taxon>
        <taxon>Craniata</taxon>
        <taxon>Vertebrata</taxon>
        <taxon>Euteleostomi</taxon>
        <taxon>Actinopterygii</taxon>
        <taxon>Neopterygii</taxon>
        <taxon>Teleostei</taxon>
        <taxon>Ostariophysi</taxon>
        <taxon>Characiformes</taxon>
        <taxon>Characoidei</taxon>
        <taxon>Acestrorhamphidae</taxon>
        <taxon>Acestrorhamphinae</taxon>
        <taxon>Astyanax</taxon>
    </lineage>
</organism>
<dbReference type="InterPro" id="IPR003599">
    <property type="entry name" value="Ig_sub"/>
</dbReference>
<evidence type="ECO:0000313" key="4">
    <source>
        <dbReference type="EMBL" id="KAG9272307.1"/>
    </source>
</evidence>
<evidence type="ECO:0000256" key="2">
    <source>
        <dbReference type="SAM" id="Phobius"/>
    </source>
</evidence>
<dbReference type="InterPro" id="IPR036179">
    <property type="entry name" value="Ig-like_dom_sf"/>
</dbReference>
<dbReference type="Pfam" id="PF07686">
    <property type="entry name" value="V-set"/>
    <property type="match status" value="1"/>
</dbReference>
<proteinExistence type="predicted"/>
<dbReference type="InterPro" id="IPR007110">
    <property type="entry name" value="Ig-like_dom"/>
</dbReference>
<dbReference type="AlphaFoldDB" id="A0A8T2LN94"/>
<keyword evidence="2" id="KW-0812">Transmembrane</keyword>
<dbReference type="Gene3D" id="2.60.40.10">
    <property type="entry name" value="Immunoglobulins"/>
    <property type="match status" value="1"/>
</dbReference>
<feature type="transmembrane region" description="Helical" evidence="2">
    <location>
        <begin position="136"/>
        <end position="158"/>
    </location>
</feature>
<feature type="region of interest" description="Disordered" evidence="1">
    <location>
        <begin position="194"/>
        <end position="224"/>
    </location>
</feature>
<protein>
    <recommendedName>
        <fullName evidence="3">Ig-like domain-containing protein</fullName>
    </recommendedName>
</protein>
<feature type="domain" description="Ig-like" evidence="3">
    <location>
        <begin position="26"/>
        <end position="112"/>
    </location>
</feature>
<comment type="caution">
    <text evidence="4">The sequence shown here is derived from an EMBL/GenBank/DDBJ whole genome shotgun (WGS) entry which is preliminary data.</text>
</comment>
<dbReference type="SMART" id="SM00409">
    <property type="entry name" value="IG"/>
    <property type="match status" value="1"/>
</dbReference>
<dbReference type="SUPFAM" id="SSF48726">
    <property type="entry name" value="Immunoglobulin"/>
    <property type="match status" value="1"/>
</dbReference>